<evidence type="ECO:0000313" key="5">
    <source>
        <dbReference type="EMBL" id="KQM09352.1"/>
    </source>
</evidence>
<organism evidence="6 7">
    <name type="scientific">Candidatus [Bacteroides] periocalifornicus</name>
    <dbReference type="NCBI Taxonomy" id="1702214"/>
    <lineage>
        <taxon>Bacteria</taxon>
        <taxon>Pseudomonadati</taxon>
        <taxon>Bacteroidota</taxon>
    </lineage>
</organism>
<evidence type="ECO:0000313" key="6">
    <source>
        <dbReference type="EMBL" id="KQM09355.1"/>
    </source>
</evidence>
<comment type="function">
    <text evidence="3">Catalyzes the stereoinversion of LL-2,6-diaminopimelate (L,L-DAP) to meso-diaminopimelate (meso-DAP), a precursor of L-lysine and an essential component of the bacterial peptidoglycan.</text>
</comment>
<evidence type="ECO:0000313" key="7">
    <source>
        <dbReference type="Proteomes" id="UP000054172"/>
    </source>
</evidence>
<dbReference type="PANTHER" id="PTHR31689">
    <property type="entry name" value="DIAMINOPIMELATE EPIMERASE, CHLOROPLASTIC"/>
    <property type="match status" value="1"/>
</dbReference>
<dbReference type="STRING" id="1702214.AL399_02325"/>
<dbReference type="Pfam" id="PF01678">
    <property type="entry name" value="DAP_epimerase"/>
    <property type="match status" value="2"/>
</dbReference>
<keyword evidence="3" id="KW-0963">Cytoplasm</keyword>
<feature type="binding site" evidence="3">
    <location>
        <position position="179"/>
    </location>
    <ligand>
        <name>substrate</name>
    </ligand>
</feature>
<feature type="binding site" evidence="3">
    <location>
        <begin position="196"/>
        <end position="197"/>
    </location>
    <ligand>
        <name>substrate</name>
    </ligand>
</feature>
<comment type="pathway">
    <text evidence="3">Amino-acid biosynthesis; L-lysine biosynthesis via DAP pathway; DL-2,6-diaminopimelate from LL-2,6-diaminopimelate: step 1/1.</text>
</comment>
<feature type="binding site" evidence="3">
    <location>
        <begin position="80"/>
        <end position="81"/>
    </location>
    <ligand>
        <name>substrate</name>
    </ligand>
</feature>
<dbReference type="EC" id="5.1.1.7" evidence="3 4"/>
<dbReference type="Gene3D" id="3.10.310.10">
    <property type="entry name" value="Diaminopimelate Epimerase, Chain A, domain 1"/>
    <property type="match status" value="2"/>
</dbReference>
<protein>
    <recommendedName>
        <fullName evidence="3 4">Diaminopimelate epimerase</fullName>
        <shortName evidence="3">DAP epimerase</shortName>
        <ecNumber evidence="3 4">5.1.1.7</ecNumber>
    </recommendedName>
    <alternativeName>
        <fullName evidence="3">PLP-independent amino acid racemase</fullName>
    </alternativeName>
</protein>
<feature type="binding site" evidence="3">
    <location>
        <begin position="207"/>
        <end position="208"/>
    </location>
    <ligand>
        <name>substrate</name>
    </ligand>
</feature>
<comment type="caution">
    <text evidence="3">Lacks conserved residue(s) required for the propagation of feature annotation.</text>
</comment>
<dbReference type="PATRIC" id="fig|1702214.3.peg.329"/>
<dbReference type="PANTHER" id="PTHR31689:SF0">
    <property type="entry name" value="DIAMINOPIMELATE EPIMERASE"/>
    <property type="match status" value="1"/>
</dbReference>
<dbReference type="GO" id="GO:0008837">
    <property type="term" value="F:diaminopimelate epimerase activity"/>
    <property type="evidence" value="ECO:0007669"/>
    <property type="project" value="UniProtKB-UniRule"/>
</dbReference>
<dbReference type="GO" id="GO:0005829">
    <property type="term" value="C:cytosol"/>
    <property type="evidence" value="ECO:0007669"/>
    <property type="project" value="TreeGrafter"/>
</dbReference>
<comment type="similarity">
    <text evidence="1 3">Belongs to the diaminopimelate epimerase family.</text>
</comment>
<evidence type="ECO:0000256" key="2">
    <source>
        <dbReference type="ARBA" id="ARBA00023235"/>
    </source>
</evidence>
<accession>A0A0Q4B8P0</accession>
<keyword evidence="3" id="KW-0457">Lysine biosynthesis</keyword>
<dbReference type="SUPFAM" id="SSF54506">
    <property type="entry name" value="Diaminopimelate epimerase-like"/>
    <property type="match status" value="2"/>
</dbReference>
<proteinExistence type="inferred from homology"/>
<comment type="subunit">
    <text evidence="3">Homodimer.</text>
</comment>
<sequence length="267" mass="29080">MPFEKYQGAGNDFVVLPPESASLLPHDSQGLISHEAVARLCDRHFGVGADGLMVIYPGDGDRMPRMEFYNADGYPAQMCGNGARCAILYAQDNRLFGEEIGLQTSLGVLRGRIPEERRIAVQMPDVSEIREEGSTGGLVLNTGVPHLTLEVADLDDSALMATLAPALRRDVERGTGGVNVDFYTEDAGHYAVRTYERGVEGETLACGTGAVAVALSVAYRDEGVRSPVALRPRGGMLAVYFRRAGRGFQDIWLEGPAQRVYNGYFFW</sequence>
<reference evidence="6 7" key="1">
    <citation type="submission" date="2015-08" db="EMBL/GenBank/DDBJ databases">
        <title>Candidatus Bacteriodes Periocalifornicus.</title>
        <authorList>
            <person name="McLean J.S."/>
            <person name="Kelley S."/>
        </authorList>
    </citation>
    <scope>NUCLEOTIDE SEQUENCE [LARGE SCALE GENOMIC DNA]</scope>
    <source>
        <strain evidence="6">12B</strain>
    </source>
</reference>
<dbReference type="NCBIfam" id="TIGR00652">
    <property type="entry name" value="DapF"/>
    <property type="match status" value="1"/>
</dbReference>
<dbReference type="UniPathway" id="UPA00034">
    <property type="reaction ID" value="UER00025"/>
</dbReference>
<dbReference type="EMBL" id="LIIK01000007">
    <property type="protein sequence ID" value="KQM09352.1"/>
    <property type="molecule type" value="Genomic_DNA"/>
</dbReference>
<comment type="caution">
    <text evidence="6">The sequence shown here is derived from an EMBL/GenBank/DDBJ whole genome shotgun (WGS) entry which is preliminary data.</text>
</comment>
<feature type="site" description="Could be important to modulate the pK values of the two catalytic cysteine residues" evidence="3">
    <location>
        <position position="146"/>
    </location>
</feature>
<keyword evidence="2 3" id="KW-0413">Isomerase</keyword>
<evidence type="ECO:0000256" key="4">
    <source>
        <dbReference type="NCBIfam" id="TIGR00652"/>
    </source>
</evidence>
<keyword evidence="7" id="KW-1185">Reference proteome</keyword>
<feature type="site" description="Could be important to modulate the pK values of the two catalytic cysteine residues" evidence="3">
    <location>
        <position position="196"/>
    </location>
</feature>
<dbReference type="Proteomes" id="UP000054172">
    <property type="component" value="Unassembled WGS sequence"/>
</dbReference>
<dbReference type="GO" id="GO:0009089">
    <property type="term" value="P:lysine biosynthetic process via diaminopimelate"/>
    <property type="evidence" value="ECO:0007669"/>
    <property type="project" value="UniProtKB-UniRule"/>
</dbReference>
<name>A0A0Q4B8P0_9BACT</name>
<dbReference type="EMBL" id="LIIK01000007">
    <property type="protein sequence ID" value="KQM09355.1"/>
    <property type="molecule type" value="Genomic_DNA"/>
</dbReference>
<keyword evidence="3" id="KW-0028">Amino-acid biosynthesis</keyword>
<gene>
    <name evidence="3" type="primary">dapF</name>
    <name evidence="5" type="ORF">AL399_02325</name>
    <name evidence="6" type="ORF">AL399_02340</name>
</gene>
<feature type="binding site" evidence="3">
    <location>
        <position position="11"/>
    </location>
    <ligand>
        <name>substrate</name>
    </ligand>
</feature>
<feature type="binding site" evidence="3">
    <location>
        <position position="70"/>
    </location>
    <ligand>
        <name>substrate</name>
    </ligand>
</feature>
<evidence type="ECO:0000256" key="3">
    <source>
        <dbReference type="HAMAP-Rule" id="MF_00197"/>
    </source>
</evidence>
<comment type="catalytic activity">
    <reaction evidence="3">
        <text>(2S,6S)-2,6-diaminopimelate = meso-2,6-diaminopimelate</text>
        <dbReference type="Rhea" id="RHEA:15393"/>
        <dbReference type="ChEBI" id="CHEBI:57609"/>
        <dbReference type="ChEBI" id="CHEBI:57791"/>
        <dbReference type="EC" id="5.1.1.7"/>
    </reaction>
</comment>
<dbReference type="HAMAP" id="MF_00197">
    <property type="entry name" value="DAP_epimerase"/>
    <property type="match status" value="1"/>
</dbReference>
<evidence type="ECO:0000256" key="1">
    <source>
        <dbReference type="ARBA" id="ARBA00010219"/>
    </source>
</evidence>
<comment type="subcellular location">
    <subcellularLocation>
        <location evidence="3">Cytoplasm</location>
    </subcellularLocation>
</comment>
<dbReference type="AlphaFoldDB" id="A0A0Q4B8P0"/>
<dbReference type="InterPro" id="IPR001653">
    <property type="entry name" value="DAP_epimerase_DapF"/>
</dbReference>
<feature type="active site" description="Proton donor" evidence="3">
    <location>
        <position position="79"/>
    </location>
</feature>
<feature type="active site" description="Proton acceptor" evidence="3">
    <location>
        <position position="206"/>
    </location>
</feature>